<protein>
    <submittedName>
        <fullName evidence="7">Polymerase</fullName>
    </submittedName>
</protein>
<keyword evidence="8" id="KW-1185">Reference proteome</keyword>
<dbReference type="AlphaFoldDB" id="A0A6N8IRG6"/>
<evidence type="ECO:0000256" key="4">
    <source>
        <dbReference type="ARBA" id="ARBA00023136"/>
    </source>
</evidence>
<keyword evidence="2 5" id="KW-0812">Transmembrane</keyword>
<feature type="transmembrane region" description="Helical" evidence="5">
    <location>
        <begin position="255"/>
        <end position="279"/>
    </location>
</feature>
<dbReference type="PANTHER" id="PTHR37422:SF13">
    <property type="entry name" value="LIPOPOLYSACCHARIDE BIOSYNTHESIS PROTEIN PA4999-RELATED"/>
    <property type="match status" value="1"/>
</dbReference>
<reference evidence="7 8" key="1">
    <citation type="submission" date="2019-12" db="EMBL/GenBank/DDBJ databases">
        <authorList>
            <person name="Huq M.A."/>
        </authorList>
    </citation>
    <scope>NUCLEOTIDE SEQUENCE [LARGE SCALE GENOMIC DNA]</scope>
    <source>
        <strain evidence="7 8">MAH-25</strain>
    </source>
</reference>
<comment type="caution">
    <text evidence="7">The sequence shown here is derived from an EMBL/GenBank/DDBJ whole genome shotgun (WGS) entry which is preliminary data.</text>
</comment>
<feature type="transmembrane region" description="Helical" evidence="5">
    <location>
        <begin position="82"/>
        <end position="105"/>
    </location>
</feature>
<evidence type="ECO:0000313" key="7">
    <source>
        <dbReference type="EMBL" id="MVQ29481.1"/>
    </source>
</evidence>
<evidence type="ECO:0000256" key="1">
    <source>
        <dbReference type="ARBA" id="ARBA00004141"/>
    </source>
</evidence>
<keyword evidence="4 5" id="KW-0472">Membrane</keyword>
<feature type="transmembrane region" description="Helical" evidence="5">
    <location>
        <begin position="226"/>
        <end position="243"/>
    </location>
</feature>
<feature type="transmembrane region" description="Helical" evidence="5">
    <location>
        <begin position="357"/>
        <end position="376"/>
    </location>
</feature>
<feature type="transmembrane region" description="Helical" evidence="5">
    <location>
        <begin position="204"/>
        <end position="220"/>
    </location>
</feature>
<gene>
    <name evidence="7" type="ORF">GON04_08480</name>
</gene>
<evidence type="ECO:0000313" key="8">
    <source>
        <dbReference type="Proteomes" id="UP000469385"/>
    </source>
</evidence>
<evidence type="ECO:0000256" key="2">
    <source>
        <dbReference type="ARBA" id="ARBA00022692"/>
    </source>
</evidence>
<organism evidence="7 8">
    <name type="scientific">Ramlibacter pinisoli</name>
    <dbReference type="NCBI Taxonomy" id="2682844"/>
    <lineage>
        <taxon>Bacteria</taxon>
        <taxon>Pseudomonadati</taxon>
        <taxon>Pseudomonadota</taxon>
        <taxon>Betaproteobacteria</taxon>
        <taxon>Burkholderiales</taxon>
        <taxon>Comamonadaceae</taxon>
        <taxon>Ramlibacter</taxon>
    </lineage>
</organism>
<evidence type="ECO:0000259" key="6">
    <source>
        <dbReference type="Pfam" id="PF04932"/>
    </source>
</evidence>
<proteinExistence type="predicted"/>
<dbReference type="Proteomes" id="UP000469385">
    <property type="component" value="Unassembled WGS sequence"/>
</dbReference>
<name>A0A6N8IRG6_9BURK</name>
<dbReference type="GO" id="GO:0016020">
    <property type="term" value="C:membrane"/>
    <property type="evidence" value="ECO:0007669"/>
    <property type="project" value="UniProtKB-SubCell"/>
</dbReference>
<accession>A0A6N8IRG6</accession>
<feature type="transmembrane region" description="Helical" evidence="5">
    <location>
        <begin position="140"/>
        <end position="158"/>
    </location>
</feature>
<dbReference type="PANTHER" id="PTHR37422">
    <property type="entry name" value="TEICHURONIC ACID BIOSYNTHESIS PROTEIN TUAE"/>
    <property type="match status" value="1"/>
</dbReference>
<dbReference type="InterPro" id="IPR007016">
    <property type="entry name" value="O-antigen_ligase-rel_domated"/>
</dbReference>
<keyword evidence="3 5" id="KW-1133">Transmembrane helix</keyword>
<sequence length="447" mass="48302">MGLLPWVFPAMLVLAALGILLSGRDLAQAFMDLERETEGGAGLVRHPLMPWAQRGVSLLLVAASIERIASHFMQRRPVPTPTLTWAFLAYWLTTVVTPAVFGAHPQISHEYAYSMLFGLAATLCAEADSDRIVAWSRDALFLYMLAGMALVPVMPSLVLDTAYTQGLLPGLPRFGGLASHPVMMGMLTQTALLLLWTHPFGRRWLNVAAWTLGLGVLFLAQSKTAWVAFLLSATLLVIVRRTPQAVQRLGDPRHNSFGVLALFACIAAVLALLGAVLVVDVPGLVFDYFDTSEGAQLVSMTGRDRIWMVAMAEWHNYPVFGYGPQLWDAEYRQSIAMPNATHGHNQFIDTLARCGSVGAAGLVVYALVLLVLSVRYARATRGLSVAIFATLALQSISEIPLLLAGYGTDLFTHVLLLVVLAGAAAGRQRPAAAEAEPLAPRPLRSAP</sequence>
<evidence type="ECO:0000256" key="5">
    <source>
        <dbReference type="SAM" id="Phobius"/>
    </source>
</evidence>
<dbReference type="Pfam" id="PF04932">
    <property type="entry name" value="Wzy_C"/>
    <property type="match status" value="1"/>
</dbReference>
<dbReference type="InterPro" id="IPR051533">
    <property type="entry name" value="WaaL-like"/>
</dbReference>
<feature type="transmembrane region" description="Helical" evidence="5">
    <location>
        <begin position="383"/>
        <end position="404"/>
    </location>
</feature>
<feature type="transmembrane region" description="Helical" evidence="5">
    <location>
        <begin position="178"/>
        <end position="197"/>
    </location>
</feature>
<dbReference type="EMBL" id="WSEL01000003">
    <property type="protein sequence ID" value="MVQ29481.1"/>
    <property type="molecule type" value="Genomic_DNA"/>
</dbReference>
<comment type="subcellular location">
    <subcellularLocation>
        <location evidence="1">Membrane</location>
        <topology evidence="1">Multi-pass membrane protein</topology>
    </subcellularLocation>
</comment>
<evidence type="ECO:0000256" key="3">
    <source>
        <dbReference type="ARBA" id="ARBA00022989"/>
    </source>
</evidence>
<feature type="domain" description="O-antigen ligase-related" evidence="6">
    <location>
        <begin position="212"/>
        <end position="362"/>
    </location>
</feature>